<dbReference type="Proteomes" id="UP000271256">
    <property type="component" value="Unassembled WGS sequence"/>
</dbReference>
<comment type="caution">
    <text evidence="1">The sequence shown here is derived from an EMBL/GenBank/DDBJ whole genome shotgun (WGS) entry which is preliminary data.</text>
</comment>
<accession>A0A494WVV5</accession>
<dbReference type="EMBL" id="RBWE01000001">
    <property type="protein sequence ID" value="RKO67638.1"/>
    <property type="molecule type" value="Genomic_DNA"/>
</dbReference>
<evidence type="ECO:0000313" key="1">
    <source>
        <dbReference type="EMBL" id="RKO67638.1"/>
    </source>
</evidence>
<evidence type="ECO:0000313" key="2">
    <source>
        <dbReference type="Proteomes" id="UP000271256"/>
    </source>
</evidence>
<dbReference type="RefSeq" id="WP_121452046.1">
    <property type="nucleotide sequence ID" value="NZ_RBWE01000001.1"/>
</dbReference>
<gene>
    <name evidence="1" type="ORF">D7024_12185</name>
</gene>
<organism evidence="1 2">
    <name type="scientific">Desulfofundulus salinus</name>
    <dbReference type="NCBI Taxonomy" id="2419843"/>
    <lineage>
        <taxon>Bacteria</taxon>
        <taxon>Bacillati</taxon>
        <taxon>Bacillota</taxon>
        <taxon>Clostridia</taxon>
        <taxon>Eubacteriales</taxon>
        <taxon>Peptococcaceae</taxon>
        <taxon>Desulfofundulus</taxon>
    </lineage>
</organism>
<proteinExistence type="predicted"/>
<reference evidence="1 2" key="1">
    <citation type="submission" date="2018-10" db="EMBL/GenBank/DDBJ databases">
        <authorList>
            <person name="Grouzdev D.S."/>
            <person name="Krutkina M.S."/>
            <person name="Tourova T.P."/>
            <person name="Nazina T.N."/>
        </authorList>
    </citation>
    <scope>NUCLEOTIDE SEQUENCE [LARGE SCALE GENOMIC DNA]</scope>
    <source>
        <strain evidence="1 2">435</strain>
    </source>
</reference>
<name>A0A494WVV5_9FIRM</name>
<sequence>MENARVLEERLKRIIREVSNHTGNEIKQDLLVDLEKEVTAIVRQNSQQEVTRFLTLLKGAIHQI</sequence>
<protein>
    <submittedName>
        <fullName evidence="1">Uncharacterized protein</fullName>
    </submittedName>
</protein>
<dbReference type="AlphaFoldDB" id="A0A494WVV5"/>
<dbReference type="OrthoDB" id="1809534at2"/>
<keyword evidence="2" id="KW-1185">Reference proteome</keyword>